<dbReference type="RefSeq" id="WP_214098092.1">
    <property type="nucleotide sequence ID" value="NZ_CP177183.1"/>
</dbReference>
<accession>A0A698FUX5</accession>
<name>A0A698FUX5_CAMLA</name>
<dbReference type="AlphaFoldDB" id="A0A698FUX5"/>
<evidence type="ECO:0000313" key="2">
    <source>
        <dbReference type="Proteomes" id="UP000440714"/>
    </source>
</evidence>
<dbReference type="Proteomes" id="UP000440714">
    <property type="component" value="Unassembled WGS sequence"/>
</dbReference>
<gene>
    <name evidence="1" type="ORF">F5R70_05690</name>
</gene>
<sequence length="249" mass="29723">MENFFDLLHDKEFIFAPKCYMTCNGGCCHNIYAKYFKFNTSNDVVLPVIEAEYLSLLKAGNNYLNNHNKVVYELKNKKKFVVYFIKCSLGGLCNPHNLRPLICKLYPYYPKVDFDGNFLGVKPCALFDIFYKHKKNNFCTITHTAEDEFVNEFNKNTKILQQEPIMIFIFKALEYIEEALKKYTYEYYGKEVYLDEMSEDEKYGFFAMQELNSMTLKAYKNDDFINKIQNLYDILEQKYQDRFCKYFID</sequence>
<reference evidence="1 2" key="1">
    <citation type="submission" date="2019-09" db="EMBL/GenBank/DDBJ databases">
        <authorList>
            <consortium name="PulseNet: The National Subtyping Network for Foodborne Disease Surveillance"/>
            <person name="Tarr C.L."/>
            <person name="Trees E."/>
            <person name="Katz L.S."/>
            <person name="Carleton-Romer H.A."/>
            <person name="Stroika S."/>
            <person name="Kucerova Z."/>
            <person name="Roache K.F."/>
            <person name="Sabol A.L."/>
            <person name="Besser J."/>
            <person name="Gerner-Smidt P."/>
        </authorList>
    </citation>
    <scope>NUCLEOTIDE SEQUENCE [LARGE SCALE GENOMIC DNA]</scope>
    <source>
        <strain evidence="1 2">PNUSAC011760</strain>
    </source>
</reference>
<proteinExistence type="predicted"/>
<dbReference type="EMBL" id="AAKYAN010000010">
    <property type="protein sequence ID" value="ECW8954920.1"/>
    <property type="molecule type" value="Genomic_DNA"/>
</dbReference>
<protein>
    <submittedName>
        <fullName evidence="1">Uncharacterized protein</fullName>
    </submittedName>
</protein>
<comment type="caution">
    <text evidence="1">The sequence shown here is derived from an EMBL/GenBank/DDBJ whole genome shotgun (WGS) entry which is preliminary data.</text>
</comment>
<evidence type="ECO:0000313" key="1">
    <source>
        <dbReference type="EMBL" id="ECW8954920.1"/>
    </source>
</evidence>
<organism evidence="1 2">
    <name type="scientific">Campylobacter lari</name>
    <dbReference type="NCBI Taxonomy" id="201"/>
    <lineage>
        <taxon>Bacteria</taxon>
        <taxon>Pseudomonadati</taxon>
        <taxon>Campylobacterota</taxon>
        <taxon>Epsilonproteobacteria</taxon>
        <taxon>Campylobacterales</taxon>
        <taxon>Campylobacteraceae</taxon>
        <taxon>Campylobacter</taxon>
    </lineage>
</organism>